<dbReference type="EMBL" id="CP109965">
    <property type="protein sequence ID" value="WAJ70782.1"/>
    <property type="molecule type" value="Genomic_DNA"/>
</dbReference>
<keyword evidence="6 7" id="KW-0472">Membrane</keyword>
<proteinExistence type="predicted"/>
<name>A0ABY7APW3_9ALTE</name>
<keyword evidence="3" id="KW-0997">Cell inner membrane</keyword>
<evidence type="ECO:0000313" key="8">
    <source>
        <dbReference type="EMBL" id="WAJ70782.1"/>
    </source>
</evidence>
<evidence type="ECO:0000256" key="1">
    <source>
        <dbReference type="ARBA" id="ARBA00004533"/>
    </source>
</evidence>
<dbReference type="PANTHER" id="PTHR30462:SF3">
    <property type="entry name" value="INTERMEMBRANE TRANSPORT PROTEIN PQIA"/>
    <property type="match status" value="1"/>
</dbReference>
<organism evidence="8 9">
    <name type="scientific">Catenovulum adriaticum</name>
    <dbReference type="NCBI Taxonomy" id="2984846"/>
    <lineage>
        <taxon>Bacteria</taxon>
        <taxon>Pseudomonadati</taxon>
        <taxon>Pseudomonadota</taxon>
        <taxon>Gammaproteobacteria</taxon>
        <taxon>Alteromonadales</taxon>
        <taxon>Alteromonadaceae</taxon>
        <taxon>Catenovulum</taxon>
    </lineage>
</organism>
<feature type="transmembrane region" description="Helical" evidence="7">
    <location>
        <begin position="94"/>
        <end position="122"/>
    </location>
</feature>
<reference evidence="8" key="1">
    <citation type="submission" date="2022-10" db="EMBL/GenBank/DDBJ databases">
        <title>Catenovulum adriacola sp. nov. isolated in the Harbour of Susak.</title>
        <authorList>
            <person name="Schoch T."/>
            <person name="Reich S.J."/>
            <person name="Stoeferle S."/>
            <person name="Flaiz M."/>
            <person name="Kazda M."/>
            <person name="Riedel C.U."/>
            <person name="Duerre P."/>
        </authorList>
    </citation>
    <scope>NUCLEOTIDE SEQUENCE</scope>
    <source>
        <strain evidence="8">TS8</strain>
    </source>
</reference>
<feature type="transmembrane region" description="Helical" evidence="7">
    <location>
        <begin position="173"/>
        <end position="192"/>
    </location>
</feature>
<keyword evidence="9" id="KW-1185">Reference proteome</keyword>
<feature type="transmembrane region" description="Helical" evidence="7">
    <location>
        <begin position="49"/>
        <end position="74"/>
    </location>
</feature>
<evidence type="ECO:0000256" key="5">
    <source>
        <dbReference type="ARBA" id="ARBA00022989"/>
    </source>
</evidence>
<accession>A0ABY7APW3</accession>
<protein>
    <submittedName>
        <fullName evidence="8">Paraquat-inducible protein A</fullName>
    </submittedName>
</protein>
<evidence type="ECO:0000256" key="2">
    <source>
        <dbReference type="ARBA" id="ARBA00022475"/>
    </source>
</evidence>
<dbReference type="RefSeq" id="WP_268075128.1">
    <property type="nucleotide sequence ID" value="NZ_CP109965.1"/>
</dbReference>
<keyword evidence="2" id="KW-1003">Cell membrane</keyword>
<evidence type="ECO:0000313" key="9">
    <source>
        <dbReference type="Proteomes" id="UP001163726"/>
    </source>
</evidence>
<evidence type="ECO:0000256" key="7">
    <source>
        <dbReference type="SAM" id="Phobius"/>
    </source>
</evidence>
<dbReference type="PANTHER" id="PTHR30462">
    <property type="entry name" value="INTERMEMBRANE TRANSPORT PROTEIN PQIB-RELATED"/>
    <property type="match status" value="1"/>
</dbReference>
<evidence type="ECO:0000256" key="6">
    <source>
        <dbReference type="ARBA" id="ARBA00023136"/>
    </source>
</evidence>
<keyword evidence="5 7" id="KW-1133">Transmembrane helix</keyword>
<feature type="transmembrane region" description="Helical" evidence="7">
    <location>
        <begin position="143"/>
        <end position="167"/>
    </location>
</feature>
<dbReference type="InterPro" id="IPR007498">
    <property type="entry name" value="PqiA-like"/>
</dbReference>
<evidence type="ECO:0000256" key="4">
    <source>
        <dbReference type="ARBA" id="ARBA00022692"/>
    </source>
</evidence>
<dbReference type="Pfam" id="PF04403">
    <property type="entry name" value="PqiA"/>
    <property type="match status" value="1"/>
</dbReference>
<evidence type="ECO:0000256" key="3">
    <source>
        <dbReference type="ARBA" id="ARBA00022519"/>
    </source>
</evidence>
<sequence length="214" mass="23981">MSSKFKTAKSEHLALCLVCHQLNQAQHGHCSRCGGEVYVRQPRSYERTLAWLVTSIILYIPANIYPIMSTVAFTRVEPNTIVGGVIELWQQESYIIAMVIFLASIVIPIAKILVLIWLCFSLKLGLKTHKKERTVIYKYTELIGRWSMIDIFVVAILVALLQLGGFMVVEPGIAALSFAAVVITTMLAAEAFDPRLIWDVKNEPTKVNSPDVME</sequence>
<dbReference type="InterPro" id="IPR051800">
    <property type="entry name" value="PqiA-PqiB_transport"/>
</dbReference>
<gene>
    <name evidence="8" type="ORF">OLW01_02905</name>
</gene>
<keyword evidence="4 7" id="KW-0812">Transmembrane</keyword>
<dbReference type="Proteomes" id="UP001163726">
    <property type="component" value="Chromosome"/>
</dbReference>
<comment type="subcellular location">
    <subcellularLocation>
        <location evidence="1">Cell inner membrane</location>
    </subcellularLocation>
</comment>